<keyword evidence="8" id="KW-0418">Kinase</keyword>
<dbReference type="SMART" id="SM00387">
    <property type="entry name" value="HATPase_c"/>
    <property type="match status" value="1"/>
</dbReference>
<dbReference type="PANTHER" id="PTHR42878">
    <property type="entry name" value="TWO-COMPONENT HISTIDINE KINASE"/>
    <property type="match status" value="1"/>
</dbReference>
<dbReference type="GO" id="GO:0005524">
    <property type="term" value="F:ATP binding"/>
    <property type="evidence" value="ECO:0007669"/>
    <property type="project" value="UniProtKB-KW"/>
</dbReference>
<keyword evidence="12" id="KW-0472">Membrane</keyword>
<feature type="domain" description="PAS" evidence="14">
    <location>
        <begin position="130"/>
        <end position="205"/>
    </location>
</feature>
<dbReference type="PANTHER" id="PTHR42878:SF7">
    <property type="entry name" value="SENSOR HISTIDINE KINASE GLRK"/>
    <property type="match status" value="1"/>
</dbReference>
<keyword evidence="10" id="KW-1133">Transmembrane helix</keyword>
<dbReference type="NCBIfam" id="TIGR00229">
    <property type="entry name" value="sensory_box"/>
    <property type="match status" value="1"/>
</dbReference>
<organism evidence="15 16">
    <name type="scientific">Haloprofundus marisrubri</name>
    <dbReference type="NCBI Taxonomy" id="1514971"/>
    <lineage>
        <taxon>Archaea</taxon>
        <taxon>Methanobacteriati</taxon>
        <taxon>Methanobacteriota</taxon>
        <taxon>Stenosarchaea group</taxon>
        <taxon>Halobacteria</taxon>
        <taxon>Halobacteriales</taxon>
        <taxon>Haloferacaceae</taxon>
        <taxon>Haloprofundus</taxon>
    </lineage>
</organism>
<dbReference type="InterPro" id="IPR036890">
    <property type="entry name" value="HATPase_C_sf"/>
</dbReference>
<comment type="catalytic activity">
    <reaction evidence="1">
        <text>ATP + protein L-histidine = ADP + protein N-phospho-L-histidine.</text>
        <dbReference type="EC" id="2.7.13.3"/>
    </reaction>
</comment>
<dbReference type="InterPro" id="IPR004358">
    <property type="entry name" value="Sig_transdc_His_kin-like_C"/>
</dbReference>
<dbReference type="InterPro" id="IPR035965">
    <property type="entry name" value="PAS-like_dom_sf"/>
</dbReference>
<dbReference type="GO" id="GO:0016020">
    <property type="term" value="C:membrane"/>
    <property type="evidence" value="ECO:0007669"/>
    <property type="project" value="UniProtKB-SubCell"/>
</dbReference>
<evidence type="ECO:0000256" key="4">
    <source>
        <dbReference type="ARBA" id="ARBA00022553"/>
    </source>
</evidence>
<dbReference type="EMBL" id="LOPU01000029">
    <property type="protein sequence ID" value="KTG09098.1"/>
    <property type="molecule type" value="Genomic_DNA"/>
</dbReference>
<comment type="caution">
    <text evidence="15">The sequence shown here is derived from an EMBL/GenBank/DDBJ whole genome shotgun (WGS) entry which is preliminary data.</text>
</comment>
<keyword evidence="5" id="KW-0808">Transferase</keyword>
<dbReference type="Gene3D" id="3.30.565.10">
    <property type="entry name" value="Histidine kinase-like ATPase, C-terminal domain"/>
    <property type="match status" value="1"/>
</dbReference>
<evidence type="ECO:0000259" key="13">
    <source>
        <dbReference type="PROSITE" id="PS50109"/>
    </source>
</evidence>
<protein>
    <recommendedName>
        <fullName evidence="3">histidine kinase</fullName>
        <ecNumber evidence="3">2.7.13.3</ecNumber>
    </recommendedName>
</protein>
<evidence type="ECO:0000256" key="1">
    <source>
        <dbReference type="ARBA" id="ARBA00000085"/>
    </source>
</evidence>
<dbReference type="RefSeq" id="WP_058582251.1">
    <property type="nucleotide sequence ID" value="NZ_LOPU01000029.1"/>
</dbReference>
<keyword evidence="4" id="KW-0597">Phosphoprotein</keyword>
<evidence type="ECO:0000256" key="7">
    <source>
        <dbReference type="ARBA" id="ARBA00022741"/>
    </source>
</evidence>
<dbReference type="PROSITE" id="PS50112">
    <property type="entry name" value="PAS"/>
    <property type="match status" value="1"/>
</dbReference>
<dbReference type="EC" id="2.7.13.3" evidence="3"/>
<name>A0A0W1R6R3_9EURY</name>
<keyword evidence="6" id="KW-0812">Transmembrane</keyword>
<dbReference type="PROSITE" id="PS50109">
    <property type="entry name" value="HIS_KIN"/>
    <property type="match status" value="1"/>
</dbReference>
<evidence type="ECO:0000256" key="10">
    <source>
        <dbReference type="ARBA" id="ARBA00022989"/>
    </source>
</evidence>
<evidence type="ECO:0000259" key="14">
    <source>
        <dbReference type="PROSITE" id="PS50112"/>
    </source>
</evidence>
<dbReference type="SMART" id="SM00388">
    <property type="entry name" value="HisKA"/>
    <property type="match status" value="1"/>
</dbReference>
<dbReference type="Gene3D" id="1.10.287.130">
    <property type="match status" value="1"/>
</dbReference>
<comment type="subcellular location">
    <subcellularLocation>
        <location evidence="2">Membrane</location>
        <topology evidence="2">Multi-pass membrane protein</topology>
    </subcellularLocation>
</comment>
<dbReference type="InterPro" id="IPR036097">
    <property type="entry name" value="HisK_dim/P_sf"/>
</dbReference>
<dbReference type="GO" id="GO:0000156">
    <property type="term" value="F:phosphorelay response regulator activity"/>
    <property type="evidence" value="ECO:0007669"/>
    <property type="project" value="TreeGrafter"/>
</dbReference>
<dbReference type="InterPro" id="IPR013656">
    <property type="entry name" value="PAS_4"/>
</dbReference>
<dbReference type="InterPro" id="IPR003661">
    <property type="entry name" value="HisK_dim/P_dom"/>
</dbReference>
<keyword evidence="16" id="KW-1185">Reference proteome</keyword>
<evidence type="ECO:0000256" key="6">
    <source>
        <dbReference type="ARBA" id="ARBA00022692"/>
    </source>
</evidence>
<keyword evidence="9" id="KW-0067">ATP-binding</keyword>
<dbReference type="InterPro" id="IPR005467">
    <property type="entry name" value="His_kinase_dom"/>
</dbReference>
<dbReference type="InterPro" id="IPR050351">
    <property type="entry name" value="BphY/WalK/GraS-like"/>
</dbReference>
<dbReference type="SUPFAM" id="SSF55874">
    <property type="entry name" value="ATPase domain of HSP90 chaperone/DNA topoisomerase II/histidine kinase"/>
    <property type="match status" value="1"/>
</dbReference>
<dbReference type="CDD" id="cd00075">
    <property type="entry name" value="HATPase"/>
    <property type="match status" value="1"/>
</dbReference>
<gene>
    <name evidence="15" type="ORF">AUR64_14975</name>
</gene>
<feature type="domain" description="Histidine kinase" evidence="13">
    <location>
        <begin position="274"/>
        <end position="459"/>
    </location>
</feature>
<dbReference type="GO" id="GO:0000155">
    <property type="term" value="F:phosphorelay sensor kinase activity"/>
    <property type="evidence" value="ECO:0007669"/>
    <property type="project" value="InterPro"/>
</dbReference>
<dbReference type="GO" id="GO:0007234">
    <property type="term" value="P:osmosensory signaling via phosphorelay pathway"/>
    <property type="evidence" value="ECO:0007669"/>
    <property type="project" value="TreeGrafter"/>
</dbReference>
<dbReference type="OrthoDB" id="342253at2157"/>
<dbReference type="GO" id="GO:0030295">
    <property type="term" value="F:protein kinase activator activity"/>
    <property type="evidence" value="ECO:0007669"/>
    <property type="project" value="TreeGrafter"/>
</dbReference>
<dbReference type="CDD" id="cd00082">
    <property type="entry name" value="HisKA"/>
    <property type="match status" value="1"/>
</dbReference>
<dbReference type="Gene3D" id="3.30.450.20">
    <property type="entry name" value="PAS domain"/>
    <property type="match status" value="1"/>
</dbReference>
<dbReference type="InterPro" id="IPR003594">
    <property type="entry name" value="HATPase_dom"/>
</dbReference>
<keyword evidence="11" id="KW-0902">Two-component regulatory system</keyword>
<evidence type="ECO:0000256" key="12">
    <source>
        <dbReference type="ARBA" id="ARBA00023136"/>
    </source>
</evidence>
<evidence type="ECO:0000256" key="11">
    <source>
        <dbReference type="ARBA" id="ARBA00023012"/>
    </source>
</evidence>
<dbReference type="Pfam" id="PF02518">
    <property type="entry name" value="HATPase_c"/>
    <property type="match status" value="1"/>
</dbReference>
<keyword evidence="7" id="KW-0547">Nucleotide-binding</keyword>
<dbReference type="Proteomes" id="UP000054387">
    <property type="component" value="Unassembled WGS sequence"/>
</dbReference>
<evidence type="ECO:0000256" key="2">
    <source>
        <dbReference type="ARBA" id="ARBA00004141"/>
    </source>
</evidence>
<reference evidence="15 16" key="1">
    <citation type="submission" date="2015-12" db="EMBL/GenBank/DDBJ databases">
        <title>Haloprofundus marisrubri gen. nov., sp. nov., an extremely halophilic archaeon isolated from the Discovery deep brine-seawater interface in the Red Sea.</title>
        <authorList>
            <person name="Zhang G."/>
            <person name="Stingl U."/>
            <person name="Rashid M."/>
        </authorList>
    </citation>
    <scope>NUCLEOTIDE SEQUENCE [LARGE SCALE GENOMIC DNA]</scope>
    <source>
        <strain evidence="15 16">SB9</strain>
    </source>
</reference>
<proteinExistence type="predicted"/>
<dbReference type="SUPFAM" id="SSF55785">
    <property type="entry name" value="PYP-like sensor domain (PAS domain)"/>
    <property type="match status" value="1"/>
</dbReference>
<dbReference type="STRING" id="1514971.AUR64_14975"/>
<evidence type="ECO:0000313" key="16">
    <source>
        <dbReference type="Proteomes" id="UP000054387"/>
    </source>
</evidence>
<evidence type="ECO:0000256" key="5">
    <source>
        <dbReference type="ARBA" id="ARBA00022679"/>
    </source>
</evidence>
<evidence type="ECO:0000256" key="3">
    <source>
        <dbReference type="ARBA" id="ARBA00012438"/>
    </source>
</evidence>
<evidence type="ECO:0000313" key="15">
    <source>
        <dbReference type="EMBL" id="KTG09098.1"/>
    </source>
</evidence>
<accession>A0A0W1R6R3</accession>
<sequence length="478" mass="50865">MTDALRVAVLDASAGATERVSAVAAETETLSFVPTSDASGDAFDALGSRVDVCCIGADVLGSTADATPVEELLAARGKTAPAVVALVADADVRATMLDAGVDEAVSPDASARSFRSRLRRAARHRQVTCERSLYGAVVETMDDGAHLVAPDGERVFFNRRAAEVHGLPADELAERAPEVFRERGIMDDETLAAYEESMHAVLSGERDRAFVDVELETPAGSTVAETRLTRVEASDPATGEFEGVVGVTRDVTARVTSERELERTNERLGQLARFFSHDLRNPLNVASGYAELARREGTDEQFDRLQTALDRMDGLVGDLLVLLDEDERTVRESVHLPTAARHAWETVETADATLVVESDKSLHASPSNLRRLLENAFGNAVTHGGSDVTVTVRDTADGFVVDDDGHGIPAEIRETLFETGVSGDGGTGLGLAIVATVAEQHDWTVAFEDSIDGGARLRVGDVDVDGVDASQAASNKAR</sequence>
<evidence type="ECO:0000256" key="8">
    <source>
        <dbReference type="ARBA" id="ARBA00022777"/>
    </source>
</evidence>
<dbReference type="Pfam" id="PF08448">
    <property type="entry name" value="PAS_4"/>
    <property type="match status" value="1"/>
</dbReference>
<dbReference type="PRINTS" id="PR00344">
    <property type="entry name" value="BCTRLSENSOR"/>
</dbReference>
<evidence type="ECO:0000256" key="9">
    <source>
        <dbReference type="ARBA" id="ARBA00022840"/>
    </source>
</evidence>
<dbReference type="InterPro" id="IPR000014">
    <property type="entry name" value="PAS"/>
</dbReference>
<dbReference type="SUPFAM" id="SSF47384">
    <property type="entry name" value="Homodimeric domain of signal transducing histidine kinase"/>
    <property type="match status" value="1"/>
</dbReference>
<dbReference type="AlphaFoldDB" id="A0A0W1R6R3"/>
<dbReference type="Pfam" id="PF00512">
    <property type="entry name" value="HisKA"/>
    <property type="match status" value="1"/>
</dbReference>